<keyword evidence="4" id="KW-1185">Reference proteome</keyword>
<evidence type="ECO:0000313" key="4">
    <source>
        <dbReference type="Proteomes" id="UP001272940"/>
    </source>
</evidence>
<keyword evidence="1" id="KW-0808">Transferase</keyword>
<accession>A0A1Z3U8C7</accession>
<reference evidence="2" key="3">
    <citation type="submission" date="2022-06" db="EMBL/GenBank/DDBJ databases">
        <authorList>
            <person name="Hesketh-Best P.J."/>
            <person name="Koch M.J."/>
        </authorList>
    </citation>
    <scope>NUCLEOTIDE SEQUENCE</scope>
    <source>
        <strain evidence="2">PC206-O</strain>
    </source>
</reference>
<protein>
    <submittedName>
        <fullName evidence="1">Kinase</fullName>
    </submittedName>
</protein>
<reference evidence="3" key="1">
    <citation type="submission" date="2017-06" db="EMBL/GenBank/DDBJ databases">
        <title>FDA dAtabase for Regulatory Grade micrObial Sequences (FDA-ARGOS): Supporting development and validation of Infectious Disease Dx tests.</title>
        <authorList>
            <person name="Minogue T."/>
            <person name="Wolcott M."/>
            <person name="Wasieloski L."/>
            <person name="Aguilar W."/>
            <person name="Moore D."/>
            <person name="Tallon L."/>
            <person name="Sadzewicz L."/>
            <person name="Sengamalay N."/>
            <person name="Ott S."/>
            <person name="Godinez A."/>
            <person name="Nagaraj S."/>
            <person name="Nadendla S."/>
            <person name="Geyer C."/>
            <person name="Sichtig H."/>
        </authorList>
    </citation>
    <scope>NUCLEOTIDE SEQUENCE [LARGE SCALE GENOMIC DNA]</scope>
    <source>
        <strain evidence="3">FDAARGOS_289</strain>
    </source>
</reference>
<evidence type="ECO:0000313" key="2">
    <source>
        <dbReference type="EMBL" id="MDX2335956.1"/>
    </source>
</evidence>
<evidence type="ECO:0000313" key="1">
    <source>
        <dbReference type="EMBL" id="ASE39492.1"/>
    </source>
</evidence>
<keyword evidence="1" id="KW-0418">Kinase</keyword>
<gene>
    <name evidence="1" type="ORF">CEP68_08215</name>
    <name evidence="2" type="ORF">NJD11_13535</name>
</gene>
<dbReference type="Proteomes" id="UP000197050">
    <property type="component" value="Chromosome"/>
</dbReference>
<dbReference type="KEGG" id="bvc:CEP68_08215"/>
<dbReference type="Gene3D" id="3.40.50.300">
    <property type="entry name" value="P-loop containing nucleotide triphosphate hydrolases"/>
    <property type="match status" value="1"/>
</dbReference>
<dbReference type="EMBL" id="CP022048">
    <property type="protein sequence ID" value="ASE39492.1"/>
    <property type="molecule type" value="Genomic_DNA"/>
</dbReference>
<organism evidence="1 3">
    <name type="scientific">Brevundimonas vesicularis</name>
    <name type="common">Pseudomonas vesicularis</name>
    <dbReference type="NCBI Taxonomy" id="41276"/>
    <lineage>
        <taxon>Bacteria</taxon>
        <taxon>Pseudomonadati</taxon>
        <taxon>Pseudomonadota</taxon>
        <taxon>Alphaproteobacteria</taxon>
        <taxon>Caulobacterales</taxon>
        <taxon>Caulobacteraceae</taxon>
        <taxon>Brevundimonas</taxon>
    </lineage>
</organism>
<dbReference type="GeneID" id="34015462"/>
<dbReference type="GO" id="GO:0016301">
    <property type="term" value="F:kinase activity"/>
    <property type="evidence" value="ECO:0007669"/>
    <property type="project" value="UniProtKB-KW"/>
</dbReference>
<dbReference type="RefSeq" id="WP_084375374.1">
    <property type="nucleotide sequence ID" value="NZ_CP022048.2"/>
</dbReference>
<reference evidence="2 4" key="4">
    <citation type="journal article" date="2023" name="FEMS Microbes">
        <title>Whole genomes of deep-sea sponge-associated bacteria exhibit high novel natural product potential.</title>
        <authorList>
            <person name="Hesketh-Best P.J."/>
            <person name="January G.G."/>
            <person name="Koch M.J."/>
            <person name="Warburton P.J."/>
            <person name="Howell K.L."/>
            <person name="Upton M."/>
        </authorList>
    </citation>
    <scope>NUCLEOTIDE SEQUENCE [LARGE SCALE GENOMIC DNA]</scope>
    <source>
        <strain evidence="2 4">PC206-O</strain>
    </source>
</reference>
<proteinExistence type="predicted"/>
<dbReference type="SUPFAM" id="SSF52540">
    <property type="entry name" value="P-loop containing nucleoside triphosphate hydrolases"/>
    <property type="match status" value="1"/>
</dbReference>
<reference evidence="1" key="2">
    <citation type="submission" date="2017-12" db="EMBL/GenBank/DDBJ databases">
        <title>FDA dAtabase for Regulatory Grade micrObial Sequences (FDA-ARGOS): Supporting development and validation of Infectious Disease Dx tests.</title>
        <authorList>
            <person name="Campos J."/>
            <person name="Goldberg B."/>
            <person name="Tallon L."/>
            <person name="Sadzewicz L."/>
            <person name="Sengamalay N."/>
            <person name="Ott S."/>
            <person name="Godinez A."/>
            <person name="Nagaraj S."/>
            <person name="Vavikolanu K."/>
            <person name="Vyas G."/>
            <person name="Nadendla S."/>
            <person name="Aluvathingal J."/>
            <person name="Geyer C."/>
            <person name="Nandy P."/>
            <person name="Hobson J."/>
            <person name="Sichtig H."/>
        </authorList>
    </citation>
    <scope>NUCLEOTIDE SEQUENCE</scope>
    <source>
        <strain evidence="1">FDAARGOS_289</strain>
    </source>
</reference>
<evidence type="ECO:0000313" key="3">
    <source>
        <dbReference type="Proteomes" id="UP000197050"/>
    </source>
</evidence>
<name>A0A1Z3U8C7_BREVE</name>
<sequence>MIDAGLIDQIGRWIDQRAEAMGQDGPPPILGIAGSQGSGKSTLAKAVAERFGGASLSLDDVYLTKAERAAMAARVHPLFATRGPPGTHDLGLLNRLLDRLQAAGADDLTPLPRFDKLGDDRTAEADWPVVQGRPRIIVLEGWCLGATPQAEADLVAPINTLEARQDVGAEWRRAVNAVLGQPYARLRARLDALIFLKAPGFDVVLDWRCEQEAGLRGQDVVSRERRAALAVFIQHYERLSRHMMTGGVEADMIVALDRNRGVRSLEGGLGA</sequence>
<dbReference type="InterPro" id="IPR027417">
    <property type="entry name" value="P-loop_NTPase"/>
</dbReference>
<dbReference type="Proteomes" id="UP001272940">
    <property type="component" value="Unassembled WGS sequence"/>
</dbReference>
<dbReference type="EMBL" id="JAMYEC010000009">
    <property type="protein sequence ID" value="MDX2335956.1"/>
    <property type="molecule type" value="Genomic_DNA"/>
</dbReference>
<dbReference type="AlphaFoldDB" id="A0A1Z3U8C7"/>